<dbReference type="GO" id="GO:0006754">
    <property type="term" value="P:ATP biosynthetic process"/>
    <property type="evidence" value="ECO:0007669"/>
    <property type="project" value="UniProtKB-KW"/>
</dbReference>
<sequence length="147" mass="16768">MPQFDITSFYPQISFFAGIYLILYVFLAKNILPRISQNLKLGKKITEVYNSFSATVAGKGSKDINFLSHIYNPSLILSHSIYKETLCLIYLQKFSRVLTTPFAAACNWRAQVKDHNSRIALLKLNRVYLHTLNEIYHPSSATSSSTR</sequence>
<evidence type="ECO:0000256" key="6">
    <source>
        <dbReference type="ARBA" id="ARBA00023310"/>
    </source>
</evidence>
<keyword evidence="2 7" id="KW-0812">Transmembrane</keyword>
<geneLocation type="mitochondrion" evidence="9"/>
<proteinExistence type="predicted"/>
<dbReference type="EMBL" id="AP019310">
    <property type="protein sequence ID" value="BBH42969.1"/>
    <property type="molecule type" value="Genomic_DNA"/>
</dbReference>
<keyword evidence="6" id="KW-0066">ATP synthesis</keyword>
<evidence type="ECO:0000259" key="8">
    <source>
        <dbReference type="Pfam" id="PF02326"/>
    </source>
</evidence>
<evidence type="ECO:0000256" key="5">
    <source>
        <dbReference type="ARBA" id="ARBA00023136"/>
    </source>
</evidence>
<organism evidence="9">
    <name type="scientific">Marophrys sp. SRT127</name>
    <dbReference type="NCBI Taxonomy" id="2488311"/>
    <lineage>
        <taxon>Eukaryota</taxon>
        <taxon>Haptista</taxon>
        <taxon>Centroplasthelida</taxon>
        <taxon>Panacanthocystida</taxon>
        <taxon>Acanthocystida</taxon>
        <taxon>Marophrys</taxon>
    </lineage>
</organism>
<reference evidence="9" key="1">
    <citation type="journal article" date="2019" name="Sci. Rep.">
        <title>Horizontally-acquired genetic elements in the mitochondrial genome of a centrohelid Marophrys sp. SRT127.</title>
        <authorList>
            <person name="Nishimura Y."/>
            <person name="Shiratori T."/>
            <person name="Ishida K."/>
            <person name="Hashimoto T."/>
            <person name="Ohkuma M."/>
            <person name="Inagaki Y."/>
        </authorList>
    </citation>
    <scope>NUCLEOTIDE SEQUENCE</scope>
    <source>
        <strain evidence="9">SRT127</strain>
    </source>
</reference>
<accession>A0A455REB1</accession>
<keyword evidence="4 9" id="KW-0496">Mitochondrion</keyword>
<dbReference type="GO" id="GO:0031966">
    <property type="term" value="C:mitochondrial membrane"/>
    <property type="evidence" value="ECO:0007669"/>
    <property type="project" value="UniProtKB-SubCell"/>
</dbReference>
<dbReference type="InterPro" id="IPR003319">
    <property type="entry name" value="YMF19-like_N"/>
</dbReference>
<comment type="subcellular location">
    <subcellularLocation>
        <location evidence="1">Mitochondrion membrane</location>
    </subcellularLocation>
</comment>
<dbReference type="AlphaFoldDB" id="A0A455REB1"/>
<feature type="transmembrane region" description="Helical" evidence="7">
    <location>
        <begin position="12"/>
        <end position="32"/>
    </location>
</feature>
<protein>
    <submittedName>
        <fullName evidence="9">ATP synthase F0 subunit 8</fullName>
    </submittedName>
</protein>
<evidence type="ECO:0000256" key="7">
    <source>
        <dbReference type="SAM" id="Phobius"/>
    </source>
</evidence>
<gene>
    <name evidence="9" type="primary">atp8</name>
</gene>
<evidence type="ECO:0000256" key="4">
    <source>
        <dbReference type="ARBA" id="ARBA00023128"/>
    </source>
</evidence>
<keyword evidence="3 7" id="KW-1133">Transmembrane helix</keyword>
<name>A0A455REB1_9EUKA</name>
<dbReference type="Pfam" id="PF02326">
    <property type="entry name" value="YMF19"/>
    <property type="match status" value="1"/>
</dbReference>
<evidence type="ECO:0000256" key="1">
    <source>
        <dbReference type="ARBA" id="ARBA00004325"/>
    </source>
</evidence>
<feature type="domain" description="ATP synthase YMF19-like N-terminal" evidence="8">
    <location>
        <begin position="2"/>
        <end position="67"/>
    </location>
</feature>
<evidence type="ECO:0000313" key="9">
    <source>
        <dbReference type="EMBL" id="BBH42969.1"/>
    </source>
</evidence>
<evidence type="ECO:0000256" key="3">
    <source>
        <dbReference type="ARBA" id="ARBA00022989"/>
    </source>
</evidence>
<evidence type="ECO:0000256" key="2">
    <source>
        <dbReference type="ARBA" id="ARBA00022692"/>
    </source>
</evidence>
<keyword evidence="5 7" id="KW-0472">Membrane</keyword>